<dbReference type="Gene3D" id="2.130.10.10">
    <property type="entry name" value="YVTN repeat-like/Quinoprotein amine dehydrogenase"/>
    <property type="match status" value="3"/>
</dbReference>
<dbReference type="PROSITE" id="PS00108">
    <property type="entry name" value="PROTEIN_KINASE_ST"/>
    <property type="match status" value="1"/>
</dbReference>
<dbReference type="Proteomes" id="UP000070700">
    <property type="component" value="Unassembled WGS sequence"/>
</dbReference>
<comment type="subcellular location">
    <subcellularLocation>
        <location evidence="1">Preautophagosomal structure membrane</location>
        <topology evidence="1">Peripheral membrane protein</topology>
    </subcellularLocation>
</comment>
<dbReference type="GeneID" id="28820135"/>
<reference evidence="17 18" key="1">
    <citation type="submission" date="2015-10" db="EMBL/GenBank/DDBJ databases">
        <title>Full genome of DAOMC 229536 Phialocephala scopiformis, a fungal endophyte of spruce producing the potent anti-insectan compound rugulosin.</title>
        <authorList>
            <consortium name="DOE Joint Genome Institute"/>
            <person name="Walker A.K."/>
            <person name="Frasz S.L."/>
            <person name="Seifert K.A."/>
            <person name="Miller J.D."/>
            <person name="Mondo S.J."/>
            <person name="Labutti K."/>
            <person name="Lipzen A."/>
            <person name="Dockter R."/>
            <person name="Kennedy M."/>
            <person name="Grigoriev I.V."/>
            <person name="Spatafora J.W."/>
        </authorList>
    </citation>
    <scope>NUCLEOTIDE SEQUENCE [LARGE SCALE GENOMIC DNA]</scope>
    <source>
        <strain evidence="17 18">CBS 120377</strain>
    </source>
</reference>
<dbReference type="PROSITE" id="PS00678">
    <property type="entry name" value="WD_REPEATS_1"/>
    <property type="match status" value="2"/>
</dbReference>
<dbReference type="STRING" id="149040.A0A194XT03"/>
<dbReference type="KEGG" id="psco:LY89DRAFT_606133"/>
<dbReference type="InterPro" id="IPR045269">
    <property type="entry name" value="Atg1-like"/>
</dbReference>
<dbReference type="InterPro" id="IPR019775">
    <property type="entry name" value="WD40_repeat_CS"/>
</dbReference>
<dbReference type="OrthoDB" id="10252171at2759"/>
<feature type="compositionally biased region" description="Basic and acidic residues" evidence="15">
    <location>
        <begin position="409"/>
        <end position="418"/>
    </location>
</feature>
<dbReference type="PROSITE" id="PS50082">
    <property type="entry name" value="WD_REPEATS_2"/>
    <property type="match status" value="3"/>
</dbReference>
<dbReference type="PANTHER" id="PTHR24348:SF22">
    <property type="entry name" value="NON-SPECIFIC SERINE_THREONINE PROTEIN KINASE"/>
    <property type="match status" value="1"/>
</dbReference>
<evidence type="ECO:0000256" key="9">
    <source>
        <dbReference type="ARBA" id="ARBA00022840"/>
    </source>
</evidence>
<dbReference type="InterPro" id="IPR001680">
    <property type="entry name" value="WD40_rpt"/>
</dbReference>
<dbReference type="AlphaFoldDB" id="A0A194XT03"/>
<evidence type="ECO:0000256" key="15">
    <source>
        <dbReference type="SAM" id="MobiDB-lite"/>
    </source>
</evidence>
<dbReference type="SMART" id="SM00220">
    <property type="entry name" value="S_TKc"/>
    <property type="match status" value="1"/>
</dbReference>
<dbReference type="InterPro" id="IPR015943">
    <property type="entry name" value="WD40/YVTN_repeat-like_dom_sf"/>
</dbReference>
<evidence type="ECO:0000256" key="10">
    <source>
        <dbReference type="ARBA" id="ARBA00023006"/>
    </source>
</evidence>
<feature type="compositionally biased region" description="Basic residues" evidence="15">
    <location>
        <begin position="419"/>
        <end position="431"/>
    </location>
</feature>
<dbReference type="InParanoid" id="A0A194XT03"/>
<dbReference type="Pfam" id="PF00400">
    <property type="entry name" value="WD40"/>
    <property type="match status" value="4"/>
</dbReference>
<dbReference type="EMBL" id="KQ947405">
    <property type="protein sequence ID" value="KUJ23328.1"/>
    <property type="molecule type" value="Genomic_DNA"/>
</dbReference>
<dbReference type="GO" id="GO:0005776">
    <property type="term" value="C:autophagosome"/>
    <property type="evidence" value="ECO:0007669"/>
    <property type="project" value="TreeGrafter"/>
</dbReference>
<dbReference type="EC" id="2.7.11.1" evidence="2"/>
<dbReference type="PANTHER" id="PTHR24348">
    <property type="entry name" value="SERINE/THREONINE-PROTEIN KINASE UNC-51-RELATED"/>
    <property type="match status" value="1"/>
</dbReference>
<evidence type="ECO:0000313" key="18">
    <source>
        <dbReference type="Proteomes" id="UP000070700"/>
    </source>
</evidence>
<dbReference type="GO" id="GO:0004674">
    <property type="term" value="F:protein serine/threonine kinase activity"/>
    <property type="evidence" value="ECO:0007669"/>
    <property type="project" value="UniProtKB-KW"/>
</dbReference>
<evidence type="ECO:0000256" key="5">
    <source>
        <dbReference type="ARBA" id="ARBA00022679"/>
    </source>
</evidence>
<dbReference type="SUPFAM" id="SSF56112">
    <property type="entry name" value="Protein kinase-like (PK-like)"/>
    <property type="match status" value="1"/>
</dbReference>
<keyword evidence="4 14" id="KW-0853">WD repeat</keyword>
<evidence type="ECO:0000259" key="16">
    <source>
        <dbReference type="PROSITE" id="PS50011"/>
    </source>
</evidence>
<feature type="repeat" description="WD" evidence="14">
    <location>
        <begin position="777"/>
        <end position="818"/>
    </location>
</feature>
<dbReference type="CDD" id="cd00200">
    <property type="entry name" value="WD40"/>
    <property type="match status" value="1"/>
</dbReference>
<dbReference type="InterPro" id="IPR011009">
    <property type="entry name" value="Kinase-like_dom_sf"/>
</dbReference>
<dbReference type="PROSITE" id="PS50294">
    <property type="entry name" value="WD_REPEATS_REGION"/>
    <property type="match status" value="3"/>
</dbReference>
<proteinExistence type="predicted"/>
<dbReference type="RefSeq" id="XP_018077683.1">
    <property type="nucleotide sequence ID" value="XM_018210409.1"/>
</dbReference>
<feature type="repeat" description="WD" evidence="14">
    <location>
        <begin position="819"/>
        <end position="852"/>
    </location>
</feature>
<dbReference type="InterPro" id="IPR008271">
    <property type="entry name" value="Ser/Thr_kinase_AS"/>
</dbReference>
<feature type="domain" description="Protein kinase" evidence="16">
    <location>
        <begin position="41"/>
        <end position="307"/>
    </location>
</feature>
<evidence type="ECO:0000256" key="11">
    <source>
        <dbReference type="ARBA" id="ARBA00030237"/>
    </source>
</evidence>
<dbReference type="SMART" id="SM00320">
    <property type="entry name" value="WD40"/>
    <property type="match status" value="8"/>
</dbReference>
<keyword evidence="5" id="KW-0808">Transferase</keyword>
<feature type="compositionally biased region" description="Basic and acidic residues" evidence="15">
    <location>
        <begin position="432"/>
        <end position="442"/>
    </location>
</feature>
<keyword evidence="18" id="KW-1185">Reference proteome</keyword>
<evidence type="ECO:0000256" key="4">
    <source>
        <dbReference type="ARBA" id="ARBA00022574"/>
    </source>
</evidence>
<protein>
    <recommendedName>
        <fullName evidence="2">non-specific serine/threonine protein kinase</fullName>
        <ecNumber evidence="2">2.7.11.1</ecNumber>
    </recommendedName>
    <alternativeName>
        <fullName evidence="11">Autophagy-related protein 1</fullName>
    </alternativeName>
</protein>
<evidence type="ECO:0000256" key="1">
    <source>
        <dbReference type="ARBA" id="ARBA00004623"/>
    </source>
</evidence>
<keyword evidence="8 17" id="KW-0418">Kinase</keyword>
<keyword evidence="9" id="KW-0067">ATP-binding</keyword>
<feature type="region of interest" description="Disordered" evidence="15">
    <location>
        <begin position="364"/>
        <end position="385"/>
    </location>
</feature>
<dbReference type="InterPro" id="IPR011047">
    <property type="entry name" value="Quinoprotein_ADH-like_sf"/>
</dbReference>
<keyword evidence="6" id="KW-0677">Repeat</keyword>
<name>A0A194XT03_MOLSC</name>
<comment type="catalytic activity">
    <reaction evidence="12">
        <text>L-threonyl-[protein] + ATP = O-phospho-L-threonyl-[protein] + ADP + H(+)</text>
        <dbReference type="Rhea" id="RHEA:46608"/>
        <dbReference type="Rhea" id="RHEA-COMP:11060"/>
        <dbReference type="Rhea" id="RHEA-COMP:11605"/>
        <dbReference type="ChEBI" id="CHEBI:15378"/>
        <dbReference type="ChEBI" id="CHEBI:30013"/>
        <dbReference type="ChEBI" id="CHEBI:30616"/>
        <dbReference type="ChEBI" id="CHEBI:61977"/>
        <dbReference type="ChEBI" id="CHEBI:456216"/>
        <dbReference type="EC" id="2.7.11.1"/>
    </reaction>
</comment>
<evidence type="ECO:0000256" key="3">
    <source>
        <dbReference type="ARBA" id="ARBA00022527"/>
    </source>
</evidence>
<keyword evidence="7" id="KW-0547">Nucleotide-binding</keyword>
<evidence type="ECO:0000256" key="8">
    <source>
        <dbReference type="ARBA" id="ARBA00022777"/>
    </source>
</evidence>
<feature type="compositionally biased region" description="Low complexity" evidence="15">
    <location>
        <begin position="364"/>
        <end position="383"/>
    </location>
</feature>
<keyword evidence="3" id="KW-0723">Serine/threonine-protein kinase</keyword>
<dbReference type="InterPro" id="IPR020472">
    <property type="entry name" value="WD40_PAC1"/>
</dbReference>
<dbReference type="GO" id="GO:0005829">
    <property type="term" value="C:cytosol"/>
    <property type="evidence" value="ECO:0007669"/>
    <property type="project" value="TreeGrafter"/>
</dbReference>
<gene>
    <name evidence="17" type="ORF">LY89DRAFT_606133</name>
</gene>
<sequence>MSSDLDNWHINATVYDDRVEELHFISDPAKRVRRKPHTKVWQVERLLGRGSFGEVRLEKNRGDGTARAVKKVHTESSTLSKKECEQELKALLEFSKPKSKEAACFVEFFGWFQHGFDIYLAMEYVELGDLEQNIKARSGRLPENEVRSITEQILSGLAIMHAQSFAHRDLKPQNILVVVGPPDWWIKLADFGLSKRLIDASVYRTAVGTQSYIAPEILRYLDSVSGYTNAVDLWSVGCIVYRLISGIVPFPPGADLFRYCQNKALFPGVSLVNSGISASGLLFVQQVLITEPAERLTVSQALQHPWISADPKVTAVSLDASNLSIEYSERDPSHVAFPNNRYSPVSYAGLQSFQSSVSAQTILPRVTKSSPSRPSSSTVRPSTLASFSSPDIVREDGFANSRVSFGENPEGKRFMDRWKRQRPKSTGHKLPKSKDLKLRRTAESSTPRTIAKDIAPAGSGEDNLWNKLGGVFVRKADTVFSTAASTPGTDTKGSYDLPPRRKVAIDFKGFCGPIRALAFSLDGSSMTVVSDEGYELWNVAEGKLWKAHKDSAFNIPGCRSVKLSPHGNLFACAVKGEMAARIWEINAEPMRDYSTLKLQDNYKVQDITFSPDSTLIAIASEYIDLYNTKTNNFNRTFASNCEGSINHICFSPNGKFIAGISDGWKHEFSNNKIRYWDIADQALHQIDYHYRTPITCLAFSPDSRLIAAASMPGSIRLWDFATGQMTLALSCNDRFSKISSLTFSPNGQQLIAVDEGRLSGKAVRLWGFVTGDTYDLDRGHSSWINDVVFSPNSKLIATASSDKIVGLWDAATGQIWKDFKDNTGTVTCVAFSPDSKILASGSLDETVRLWDI</sequence>
<organism evidence="17 18">
    <name type="scientific">Mollisia scopiformis</name>
    <name type="common">Conifer needle endophyte fungus</name>
    <name type="synonym">Phialocephala scopiformis</name>
    <dbReference type="NCBI Taxonomy" id="149040"/>
    <lineage>
        <taxon>Eukaryota</taxon>
        <taxon>Fungi</taxon>
        <taxon>Dikarya</taxon>
        <taxon>Ascomycota</taxon>
        <taxon>Pezizomycotina</taxon>
        <taxon>Leotiomycetes</taxon>
        <taxon>Helotiales</taxon>
        <taxon>Mollisiaceae</taxon>
        <taxon>Mollisia</taxon>
    </lineage>
</organism>
<accession>A0A194XT03</accession>
<dbReference type="Gene3D" id="1.10.510.10">
    <property type="entry name" value="Transferase(Phosphotransferase) domain 1"/>
    <property type="match status" value="1"/>
</dbReference>
<evidence type="ECO:0000256" key="14">
    <source>
        <dbReference type="PROSITE-ProRule" id="PRU00221"/>
    </source>
</evidence>
<evidence type="ECO:0000256" key="12">
    <source>
        <dbReference type="ARBA" id="ARBA00047899"/>
    </source>
</evidence>
<evidence type="ECO:0000256" key="7">
    <source>
        <dbReference type="ARBA" id="ARBA00022741"/>
    </source>
</evidence>
<dbReference type="InterPro" id="IPR000719">
    <property type="entry name" value="Prot_kinase_dom"/>
</dbReference>
<dbReference type="GO" id="GO:0005524">
    <property type="term" value="F:ATP binding"/>
    <property type="evidence" value="ECO:0007669"/>
    <property type="project" value="UniProtKB-KW"/>
</dbReference>
<dbReference type="PROSITE" id="PS50011">
    <property type="entry name" value="PROTEIN_KINASE_DOM"/>
    <property type="match status" value="1"/>
</dbReference>
<evidence type="ECO:0000313" key="17">
    <source>
        <dbReference type="EMBL" id="KUJ23328.1"/>
    </source>
</evidence>
<evidence type="ECO:0000256" key="13">
    <source>
        <dbReference type="ARBA" id="ARBA00048679"/>
    </source>
</evidence>
<dbReference type="PRINTS" id="PR00320">
    <property type="entry name" value="GPROTEINBRPT"/>
</dbReference>
<dbReference type="GO" id="GO:0010506">
    <property type="term" value="P:regulation of autophagy"/>
    <property type="evidence" value="ECO:0007669"/>
    <property type="project" value="InterPro"/>
</dbReference>
<evidence type="ECO:0000256" key="2">
    <source>
        <dbReference type="ARBA" id="ARBA00012513"/>
    </source>
</evidence>
<comment type="catalytic activity">
    <reaction evidence="13">
        <text>L-seryl-[protein] + ATP = O-phospho-L-seryl-[protein] + ADP + H(+)</text>
        <dbReference type="Rhea" id="RHEA:17989"/>
        <dbReference type="Rhea" id="RHEA-COMP:9863"/>
        <dbReference type="Rhea" id="RHEA-COMP:11604"/>
        <dbReference type="ChEBI" id="CHEBI:15378"/>
        <dbReference type="ChEBI" id="CHEBI:29999"/>
        <dbReference type="ChEBI" id="CHEBI:30616"/>
        <dbReference type="ChEBI" id="CHEBI:83421"/>
        <dbReference type="ChEBI" id="CHEBI:456216"/>
        <dbReference type="EC" id="2.7.11.1"/>
    </reaction>
</comment>
<dbReference type="GO" id="GO:0000045">
    <property type="term" value="P:autophagosome assembly"/>
    <property type="evidence" value="ECO:0007669"/>
    <property type="project" value="TreeGrafter"/>
</dbReference>
<feature type="repeat" description="WD" evidence="14">
    <location>
        <begin position="687"/>
        <end position="728"/>
    </location>
</feature>
<dbReference type="Pfam" id="PF00069">
    <property type="entry name" value="Pkinase"/>
    <property type="match status" value="1"/>
</dbReference>
<dbReference type="SUPFAM" id="SSF50998">
    <property type="entry name" value="Quinoprotein alcohol dehydrogenase-like"/>
    <property type="match status" value="1"/>
</dbReference>
<keyword evidence="10" id="KW-0072">Autophagy</keyword>
<feature type="region of interest" description="Disordered" evidence="15">
    <location>
        <begin position="400"/>
        <end position="456"/>
    </location>
</feature>
<dbReference type="GO" id="GO:0034045">
    <property type="term" value="C:phagophore assembly site membrane"/>
    <property type="evidence" value="ECO:0007669"/>
    <property type="project" value="UniProtKB-SubCell"/>
</dbReference>
<evidence type="ECO:0000256" key="6">
    <source>
        <dbReference type="ARBA" id="ARBA00022737"/>
    </source>
</evidence>